<feature type="chain" id="PRO_5039004546" description="M23ase beta-sheet core domain-containing protein" evidence="1">
    <location>
        <begin position="33"/>
        <end position="228"/>
    </location>
</feature>
<dbReference type="EMBL" id="QEEX01000001">
    <property type="protein sequence ID" value="PWB96991.1"/>
    <property type="molecule type" value="Genomic_DNA"/>
</dbReference>
<accession>A0A2U1SZE2</accession>
<name>A0A2U1SZE2_9MICO</name>
<dbReference type="SUPFAM" id="SSF51261">
    <property type="entry name" value="Duplicated hybrid motif"/>
    <property type="match status" value="1"/>
</dbReference>
<dbReference type="Pfam" id="PF01551">
    <property type="entry name" value="Peptidase_M23"/>
    <property type="match status" value="1"/>
</dbReference>
<feature type="domain" description="M23ase beta-sheet core" evidence="2">
    <location>
        <begin position="117"/>
        <end position="219"/>
    </location>
</feature>
<evidence type="ECO:0000313" key="3">
    <source>
        <dbReference type="EMBL" id="PWB96991.1"/>
    </source>
</evidence>
<feature type="signal peptide" evidence="1">
    <location>
        <begin position="1"/>
        <end position="32"/>
    </location>
</feature>
<dbReference type="InterPro" id="IPR016047">
    <property type="entry name" value="M23ase_b-sheet_dom"/>
</dbReference>
<dbReference type="GO" id="GO:0004222">
    <property type="term" value="F:metalloendopeptidase activity"/>
    <property type="evidence" value="ECO:0007669"/>
    <property type="project" value="TreeGrafter"/>
</dbReference>
<dbReference type="PANTHER" id="PTHR21666:SF270">
    <property type="entry name" value="MUREIN HYDROLASE ACTIVATOR ENVC"/>
    <property type="match status" value="1"/>
</dbReference>
<proteinExistence type="predicted"/>
<dbReference type="InterPro" id="IPR050570">
    <property type="entry name" value="Cell_wall_metabolism_enzyme"/>
</dbReference>
<organism evidence="3 4">
    <name type="scientific">Homoserinimonas hongtaonis</name>
    <dbReference type="NCBI Taxonomy" id="2079791"/>
    <lineage>
        <taxon>Bacteria</taxon>
        <taxon>Bacillati</taxon>
        <taxon>Actinomycetota</taxon>
        <taxon>Actinomycetes</taxon>
        <taxon>Micrococcales</taxon>
        <taxon>Microbacteriaceae</taxon>
        <taxon>Homoserinimonas</taxon>
    </lineage>
</organism>
<sequence>MHAVKTLRTRLAATTGALLIAAIAGVALPAAAQPVQPAVAAVEPPAQSLSIAAVAATPIVPVVRDTYTAVSAPKPAAPVAKAPAVAMAAGLQYPLPLGSAVASGYGPRDCAACYSNFHHGMDIFPGAGTPVSAMASGTVSSASPSSSSAMGVSVTISHTIGGQLVTSVYGHLQAGSMTLSVGDSVGVGQVIGLVGATGNAQGPHLHFEVHPGGGDSVDPYAWIAARIG</sequence>
<dbReference type="PANTHER" id="PTHR21666">
    <property type="entry name" value="PEPTIDASE-RELATED"/>
    <property type="match status" value="1"/>
</dbReference>
<reference evidence="4" key="1">
    <citation type="submission" date="2018-04" db="EMBL/GenBank/DDBJ databases">
        <authorList>
            <person name="Liu S."/>
            <person name="Wang Z."/>
            <person name="Li J."/>
        </authorList>
    </citation>
    <scope>NUCLEOTIDE SEQUENCE [LARGE SCALE GENOMIC DNA]</scope>
    <source>
        <strain evidence="4">S1194</strain>
    </source>
</reference>
<evidence type="ECO:0000313" key="4">
    <source>
        <dbReference type="Proteomes" id="UP000244978"/>
    </source>
</evidence>
<evidence type="ECO:0000259" key="2">
    <source>
        <dbReference type="Pfam" id="PF01551"/>
    </source>
</evidence>
<keyword evidence="1" id="KW-0732">Signal</keyword>
<dbReference type="CDD" id="cd12797">
    <property type="entry name" value="M23_peptidase"/>
    <property type="match status" value="1"/>
</dbReference>
<gene>
    <name evidence="3" type="ORF">DF220_03425</name>
</gene>
<dbReference type="AlphaFoldDB" id="A0A2U1SZE2"/>
<keyword evidence="4" id="KW-1185">Reference proteome</keyword>
<evidence type="ECO:0000256" key="1">
    <source>
        <dbReference type="SAM" id="SignalP"/>
    </source>
</evidence>
<comment type="caution">
    <text evidence="3">The sequence shown here is derived from an EMBL/GenBank/DDBJ whole genome shotgun (WGS) entry which is preliminary data.</text>
</comment>
<dbReference type="Gene3D" id="2.70.70.10">
    <property type="entry name" value="Glucose Permease (Domain IIA)"/>
    <property type="match status" value="1"/>
</dbReference>
<protein>
    <recommendedName>
        <fullName evidence="2">M23ase beta-sheet core domain-containing protein</fullName>
    </recommendedName>
</protein>
<dbReference type="Proteomes" id="UP000244978">
    <property type="component" value="Unassembled WGS sequence"/>
</dbReference>
<dbReference type="InterPro" id="IPR011055">
    <property type="entry name" value="Dup_hybrid_motif"/>
</dbReference>